<proteinExistence type="predicted"/>
<comment type="caution">
    <text evidence="1">The sequence shown here is derived from an EMBL/GenBank/DDBJ whole genome shotgun (WGS) entry which is preliminary data.</text>
</comment>
<name>A0AAD4QUZ6_9BILA</name>
<dbReference type="EMBL" id="JAKKPZ010000090">
    <property type="protein sequence ID" value="KAI1702944.1"/>
    <property type="molecule type" value="Genomic_DNA"/>
</dbReference>
<evidence type="ECO:0000313" key="2">
    <source>
        <dbReference type="Proteomes" id="UP001201812"/>
    </source>
</evidence>
<reference evidence="1" key="1">
    <citation type="submission" date="2022-01" db="EMBL/GenBank/DDBJ databases">
        <title>Genome Sequence Resource for Two Populations of Ditylenchus destructor, the Migratory Endoparasitic Phytonematode.</title>
        <authorList>
            <person name="Zhang H."/>
            <person name="Lin R."/>
            <person name="Xie B."/>
        </authorList>
    </citation>
    <scope>NUCLEOTIDE SEQUENCE</scope>
    <source>
        <strain evidence="1">BazhouSP</strain>
    </source>
</reference>
<organism evidence="1 2">
    <name type="scientific">Ditylenchus destructor</name>
    <dbReference type="NCBI Taxonomy" id="166010"/>
    <lineage>
        <taxon>Eukaryota</taxon>
        <taxon>Metazoa</taxon>
        <taxon>Ecdysozoa</taxon>
        <taxon>Nematoda</taxon>
        <taxon>Chromadorea</taxon>
        <taxon>Rhabditida</taxon>
        <taxon>Tylenchina</taxon>
        <taxon>Tylenchomorpha</taxon>
        <taxon>Sphaerularioidea</taxon>
        <taxon>Anguinidae</taxon>
        <taxon>Anguininae</taxon>
        <taxon>Ditylenchus</taxon>
    </lineage>
</organism>
<gene>
    <name evidence="1" type="ORF">DdX_15180</name>
</gene>
<protein>
    <submittedName>
        <fullName evidence="1">Uncharacterized protein</fullName>
    </submittedName>
</protein>
<keyword evidence="2" id="KW-1185">Reference proteome</keyword>
<accession>A0AAD4QUZ6</accession>
<sequence length="83" mass="9442">MLVALAGSGSTADLEMYWEGAKEQRAANGPLHGAQKKAPLLYKTRAVGWEDSCRHRYQRPTYFTLQLCGQLYRLAIRELDTLR</sequence>
<evidence type="ECO:0000313" key="1">
    <source>
        <dbReference type="EMBL" id="KAI1702944.1"/>
    </source>
</evidence>
<dbReference type="Proteomes" id="UP001201812">
    <property type="component" value="Unassembled WGS sequence"/>
</dbReference>
<dbReference type="AlphaFoldDB" id="A0AAD4QUZ6"/>